<dbReference type="eggNOG" id="COG5388">
    <property type="taxonomic scope" value="Bacteria"/>
</dbReference>
<name>A7HSJ8_PARL1</name>
<accession>A7HSJ8</accession>
<evidence type="ECO:0008006" key="3">
    <source>
        <dbReference type="Google" id="ProtNLM"/>
    </source>
</evidence>
<sequence>MDERASEIAEGRSAWVKPLLQGDAAGRVKARLKNPSDHVPAEIGGIALSNAGREIYAWWLEARGDKPMPSVADVDLRALVELLPYIRYLSWEDEKRLVFRIYGSALVEGSGFDLTGHNIFGPEHAQVATDRARLQALHAQPCGLLMIRDVYDRRGMSYPCEFMTLPIAPDADGKARVIGTVIPCELVSEWAVDVVLDRILTLRRAVFIDTGSGVPPASLGLGV</sequence>
<dbReference type="Pfam" id="PF07310">
    <property type="entry name" value="PAS_5"/>
    <property type="match status" value="1"/>
</dbReference>
<evidence type="ECO:0000313" key="2">
    <source>
        <dbReference type="Proteomes" id="UP000006377"/>
    </source>
</evidence>
<dbReference type="RefSeq" id="WP_012110152.1">
    <property type="nucleotide sequence ID" value="NC_009719.1"/>
</dbReference>
<organism evidence="1 2">
    <name type="scientific">Parvibaculum lavamentivorans (strain DS-1 / DSM 13023 / NCIMB 13966)</name>
    <dbReference type="NCBI Taxonomy" id="402881"/>
    <lineage>
        <taxon>Bacteria</taxon>
        <taxon>Pseudomonadati</taxon>
        <taxon>Pseudomonadota</taxon>
        <taxon>Alphaproteobacteria</taxon>
        <taxon>Hyphomicrobiales</taxon>
        <taxon>Parvibaculaceae</taxon>
        <taxon>Parvibaculum</taxon>
    </lineage>
</organism>
<dbReference type="Proteomes" id="UP000006377">
    <property type="component" value="Chromosome"/>
</dbReference>
<dbReference type="OrthoDB" id="8480244at2"/>
<dbReference type="AlphaFoldDB" id="A7HSJ8"/>
<dbReference type="InterPro" id="IPR009922">
    <property type="entry name" value="DUF1457"/>
</dbReference>
<protein>
    <recommendedName>
        <fullName evidence="3">PAS domain-containing protein</fullName>
    </recommendedName>
</protein>
<evidence type="ECO:0000313" key="1">
    <source>
        <dbReference type="EMBL" id="ABS62881.1"/>
    </source>
</evidence>
<gene>
    <name evidence="1" type="ordered locus">Plav_1261</name>
</gene>
<dbReference type="HOGENOM" id="CLU_1228097_0_0_5"/>
<proteinExistence type="predicted"/>
<dbReference type="EMBL" id="CP000774">
    <property type="protein sequence ID" value="ABS62881.1"/>
    <property type="molecule type" value="Genomic_DNA"/>
</dbReference>
<reference evidence="1 2" key="1">
    <citation type="journal article" date="2011" name="Stand. Genomic Sci.">
        <title>Complete genome sequence of Parvibaculum lavamentivorans type strain (DS-1(T)).</title>
        <authorList>
            <person name="Schleheck D."/>
            <person name="Weiss M."/>
            <person name="Pitluck S."/>
            <person name="Bruce D."/>
            <person name="Land M.L."/>
            <person name="Han S."/>
            <person name="Saunders E."/>
            <person name="Tapia R."/>
            <person name="Detter C."/>
            <person name="Brettin T."/>
            <person name="Han J."/>
            <person name="Woyke T."/>
            <person name="Goodwin L."/>
            <person name="Pennacchio L."/>
            <person name="Nolan M."/>
            <person name="Cook A.M."/>
            <person name="Kjelleberg S."/>
            <person name="Thomas T."/>
        </authorList>
    </citation>
    <scope>NUCLEOTIDE SEQUENCE [LARGE SCALE GENOMIC DNA]</scope>
    <source>
        <strain evidence="2">DS-1 / DSM 13023 / NCIMB 13966</strain>
    </source>
</reference>
<keyword evidence="2" id="KW-1185">Reference proteome</keyword>
<dbReference type="KEGG" id="pla:Plav_1261"/>